<organism evidence="4">
    <name type="scientific">uncultured Caudovirales phage</name>
    <dbReference type="NCBI Taxonomy" id="2100421"/>
    <lineage>
        <taxon>Viruses</taxon>
        <taxon>Duplodnaviria</taxon>
        <taxon>Heunggongvirae</taxon>
        <taxon>Uroviricota</taxon>
        <taxon>Caudoviricetes</taxon>
        <taxon>Peduoviridae</taxon>
        <taxon>Maltschvirus</taxon>
        <taxon>Maltschvirus maltsch</taxon>
    </lineage>
</organism>
<dbReference type="EMBL" id="LR796461">
    <property type="protein sequence ID" value="CAB4146089.1"/>
    <property type="molecule type" value="Genomic_DNA"/>
</dbReference>
<sequence length="110" mass="11451">MANLVPKSFYLGNTTGSNVYTVANTVGNYSIIKSINICNTSNTANATADIYILVGATAAGAGNKIISNAVVIKDDVLYYNTAIVIPANSKIYVASSNSSLTFNISGVEYA</sequence>
<gene>
    <name evidence="6" type="ORF">UFOVP1031_69</name>
    <name evidence="7" type="ORF">UFOVP1172_66</name>
    <name evidence="8" type="ORF">UFOVP1240_128</name>
    <name evidence="9" type="ORF">UFOVP1486_28</name>
    <name evidence="11" type="ORF">UFOVP1578_141</name>
    <name evidence="10" type="ORF">UFOVP1630_133</name>
    <name evidence="1" type="ORF">UFOVP288_145</name>
    <name evidence="2" type="ORF">UFOVP483_51</name>
    <name evidence="3" type="ORF">UFOVP573_127</name>
    <name evidence="4" type="ORF">UFOVP769_145</name>
    <name evidence="5" type="ORF">UFOVP962_113</name>
</gene>
<dbReference type="EMBL" id="LR797130">
    <property type="protein sequence ID" value="CAB4188713.1"/>
    <property type="molecule type" value="Genomic_DNA"/>
</dbReference>
<name>A0A6J5NWH8_9CAUD</name>
<reference evidence="4" key="1">
    <citation type="submission" date="2020-04" db="EMBL/GenBank/DDBJ databases">
        <authorList>
            <person name="Chiriac C."/>
            <person name="Salcher M."/>
            <person name="Ghai R."/>
            <person name="Kavagutti S V."/>
        </authorList>
    </citation>
    <scope>NUCLEOTIDE SEQUENCE</scope>
</reference>
<evidence type="ECO:0000313" key="7">
    <source>
        <dbReference type="EMBL" id="CAB4188713.1"/>
    </source>
</evidence>
<proteinExistence type="predicted"/>
<accession>A0A6J5NWH8</accession>
<evidence type="ECO:0000313" key="4">
    <source>
        <dbReference type="EMBL" id="CAB4161631.1"/>
    </source>
</evidence>
<dbReference type="EMBL" id="LR796305">
    <property type="protein sequence ID" value="CAB4135810.1"/>
    <property type="molecule type" value="Genomic_DNA"/>
</dbReference>
<protein>
    <submittedName>
        <fullName evidence="4">Uncharacterized protein</fullName>
    </submittedName>
</protein>
<evidence type="ECO:0000313" key="8">
    <source>
        <dbReference type="EMBL" id="CAB4192052.1"/>
    </source>
</evidence>
<evidence type="ECO:0000313" key="6">
    <source>
        <dbReference type="EMBL" id="CAB4179338.1"/>
    </source>
</evidence>
<dbReference type="EMBL" id="LR796980">
    <property type="protein sequence ID" value="CAB4179338.1"/>
    <property type="molecule type" value="Genomic_DNA"/>
</dbReference>
<evidence type="ECO:0000313" key="11">
    <source>
        <dbReference type="EMBL" id="CAB5230839.1"/>
    </source>
</evidence>
<dbReference type="EMBL" id="LR797492">
    <property type="protein sequence ID" value="CAB4220204.1"/>
    <property type="molecule type" value="Genomic_DNA"/>
</dbReference>
<evidence type="ECO:0000313" key="10">
    <source>
        <dbReference type="EMBL" id="CAB4220204.1"/>
    </source>
</evidence>
<evidence type="ECO:0000313" key="5">
    <source>
        <dbReference type="EMBL" id="CAB4175054.1"/>
    </source>
</evidence>
<evidence type="ECO:0000313" key="3">
    <source>
        <dbReference type="EMBL" id="CAB4151050.1"/>
    </source>
</evidence>
<evidence type="ECO:0000313" key="9">
    <source>
        <dbReference type="EMBL" id="CAB4215928.1"/>
    </source>
</evidence>
<dbReference type="EMBL" id="LR797434">
    <property type="protein sequence ID" value="CAB4215928.1"/>
    <property type="molecule type" value="Genomic_DNA"/>
</dbReference>
<dbReference type="EMBL" id="LR796709">
    <property type="protein sequence ID" value="CAB4161631.1"/>
    <property type="molecule type" value="Genomic_DNA"/>
</dbReference>
<dbReference type="EMBL" id="LR798423">
    <property type="protein sequence ID" value="CAB5230839.1"/>
    <property type="molecule type" value="Genomic_DNA"/>
</dbReference>
<dbReference type="EMBL" id="LR796917">
    <property type="protein sequence ID" value="CAB4175054.1"/>
    <property type="molecule type" value="Genomic_DNA"/>
</dbReference>
<evidence type="ECO:0000313" key="1">
    <source>
        <dbReference type="EMBL" id="CAB4135810.1"/>
    </source>
</evidence>
<evidence type="ECO:0000313" key="2">
    <source>
        <dbReference type="EMBL" id="CAB4146089.1"/>
    </source>
</evidence>
<dbReference type="EMBL" id="LR797180">
    <property type="protein sequence ID" value="CAB4192052.1"/>
    <property type="molecule type" value="Genomic_DNA"/>
</dbReference>
<dbReference type="EMBL" id="LR796548">
    <property type="protein sequence ID" value="CAB4151050.1"/>
    <property type="molecule type" value="Genomic_DNA"/>
</dbReference>